<reference evidence="1 2" key="1">
    <citation type="submission" date="2014-01" db="EMBL/GenBank/DDBJ databases">
        <authorList>
            <person name="Dobos K."/>
            <person name="Lenaerts A."/>
            <person name="Ordway D."/>
            <person name="DeGroote M.A."/>
            <person name="Parker T."/>
            <person name="Sizemore C."/>
            <person name="Tallon L.J."/>
            <person name="Sadzewicz L.K."/>
            <person name="Sengamalay N."/>
            <person name="Fraser C.M."/>
            <person name="Hine E."/>
            <person name="Shefchek K.A."/>
            <person name="Das S.P."/>
            <person name="Tettelin H."/>
        </authorList>
    </citation>
    <scope>NUCLEOTIDE SEQUENCE [LARGE SCALE GENOMIC DNA]</scope>
    <source>
        <strain evidence="1 2">Harvey</strain>
    </source>
</reference>
<accession>A0ABP3ACV6</accession>
<name>A0ABP3ACV6_MYCUL</name>
<proteinExistence type="predicted"/>
<organism evidence="1 2">
    <name type="scientific">Mycobacterium ulcerans str. Harvey</name>
    <dbReference type="NCBI Taxonomy" id="1299332"/>
    <lineage>
        <taxon>Bacteria</taxon>
        <taxon>Bacillati</taxon>
        <taxon>Actinomycetota</taxon>
        <taxon>Actinomycetes</taxon>
        <taxon>Mycobacteriales</taxon>
        <taxon>Mycobacteriaceae</taxon>
        <taxon>Mycobacterium</taxon>
        <taxon>Mycobacterium ulcerans group</taxon>
    </lineage>
</organism>
<dbReference type="EMBL" id="JAOL01000127">
    <property type="protein sequence ID" value="EUA89158.1"/>
    <property type="molecule type" value="Genomic_DNA"/>
</dbReference>
<dbReference type="Proteomes" id="UP000020681">
    <property type="component" value="Unassembled WGS sequence"/>
</dbReference>
<gene>
    <name evidence="1" type="ORF">I551_4386</name>
</gene>
<evidence type="ECO:0000313" key="1">
    <source>
        <dbReference type="EMBL" id="EUA89158.1"/>
    </source>
</evidence>
<keyword evidence="2" id="KW-1185">Reference proteome</keyword>
<protein>
    <submittedName>
        <fullName evidence="1">Uncharacterized protein</fullName>
    </submittedName>
</protein>
<evidence type="ECO:0000313" key="2">
    <source>
        <dbReference type="Proteomes" id="UP000020681"/>
    </source>
</evidence>
<comment type="caution">
    <text evidence="1">The sequence shown here is derived from an EMBL/GenBank/DDBJ whole genome shotgun (WGS) entry which is preliminary data.</text>
</comment>
<sequence length="111" mass="11874">MRGAIRSRRGASPERRQLVLVGGAVGLHGGSDKAGEGASEAVAGDSAQARIVVDRKVRHRLDYAICRHAAVESGTDFVGRDNQAWRVLEGGDAVLIKRCEKLVVLVRVGRC</sequence>